<accession>A0A8C4PU47</accession>
<sequence length="902" mass="100950">MEVRKKETSLRTSEAKALDGHRRGGSRAAQQPPARRSRPAPLPGAALTSSRYSPSWAATSTSQFLVRSRMGCRRWAKRASTSSMSGRGRGRGGSGTAGPAWRGASAFSPPLVLAPFCCSRPGRNVTRRRAHIYDVVWPELAPEGPRGALEAGSERGRDQGRGRSGGGACCCRWLAGWLAGERAGGPAGSRPAGRVADMAGSRLPRQLFLQGVAAVFMFAFASLYTQIPGLYGAEGILPARRMLRPQGKGRWQQLWETPTLLWEAPTLGLDTAQGLELLSLLGTLLALGALLLRRLRHLLIYLVLWAAYLSACQVGQVFLYFQWDSLLLETGFLAMLVAPLRQHPHYKQAPQGALAGALPHEGLPFWLVRWLLFRLMFASGVVKLTSRCPAWWGLTALTYHYETQCLPTPASWFAHHLPVWLHKLSVVATFLIEIAVPPLFFAPVRRLRLAAFYSQVLLQVLIIITGNYNFFNLLTLVLTTALLDDKHLAAKSRNSQRRKTPASWPKALLAMLSWLLELTTYALLAYGTAHYFGLEIDWEKHTVRSRTTFTFHQFSQWLKMVTLPTMWLGVASLTWELLTALWRWTQVRGWLRKLCAAVQLSIFGTATVALFTISLVPYSYVEPSTHGRLWTGAHRLFGAVEHLQLANSYGLFRRMTGLGGRPEVVLEGSYDGHHWTEIEFMYKPGNVSRPPPLIVPHQPRLDWQMWFAALGPHTHSPWFTSLVLRLLQGKEPVIRLLQNDVAQYPFHKQPPTYVRAQRYKYWFSQPGEQGRWWRRQWVEEFFPPVSLGDPLLDALLRQFGLEDKSPARTRSSSSTLAQALHWVRKQLSPLEAPSLLWGLLVTLGAIRFMQALLGPRPPRSSPLAREEKYRSASKKDSGAASTQATPAPDNGSSGSQTPRRKK</sequence>
<feature type="region of interest" description="Disordered" evidence="9">
    <location>
        <begin position="1"/>
        <end position="53"/>
    </location>
</feature>
<evidence type="ECO:0000256" key="2">
    <source>
        <dbReference type="ARBA" id="ARBA00005512"/>
    </source>
</evidence>
<evidence type="ECO:0000256" key="4">
    <source>
        <dbReference type="ARBA" id="ARBA00022824"/>
    </source>
</evidence>
<dbReference type="InterPro" id="IPR009613">
    <property type="entry name" value="LMF"/>
</dbReference>
<proteinExistence type="inferred from homology"/>
<feature type="region of interest" description="Disordered" evidence="9">
    <location>
        <begin position="76"/>
        <end position="101"/>
    </location>
</feature>
<keyword evidence="5 8" id="KW-1133">Transmembrane helix</keyword>
<feature type="domain" description="Lipase maturation factor 1/2 C-terminal" evidence="11">
    <location>
        <begin position="645"/>
        <end position="783"/>
    </location>
</feature>
<evidence type="ECO:0000313" key="12">
    <source>
        <dbReference type="Ensembl" id="ENSEASP00005030237.2"/>
    </source>
</evidence>
<feature type="region of interest" description="Disordered" evidence="9">
    <location>
        <begin position="144"/>
        <end position="165"/>
    </location>
</feature>
<reference evidence="12 13" key="1">
    <citation type="journal article" date="2020" name="Nat. Commun.">
        <title>Donkey genomes provide new insights into domestication and selection for coat color.</title>
        <authorList>
            <person name="Wang"/>
            <person name="C."/>
            <person name="Li"/>
            <person name="H."/>
            <person name="Guo"/>
            <person name="Y."/>
            <person name="Huang"/>
            <person name="J."/>
            <person name="Sun"/>
            <person name="Y."/>
            <person name="Min"/>
            <person name="J."/>
            <person name="Wang"/>
            <person name="J."/>
            <person name="Fang"/>
            <person name="X."/>
            <person name="Zhao"/>
            <person name="Z."/>
            <person name="Wang"/>
            <person name="S."/>
            <person name="Zhang"/>
            <person name="Y."/>
            <person name="Liu"/>
            <person name="Q."/>
            <person name="Jiang"/>
            <person name="Q."/>
            <person name="Wang"/>
            <person name="X."/>
            <person name="Guo"/>
            <person name="Y."/>
            <person name="Yang"/>
            <person name="C."/>
            <person name="Wang"/>
            <person name="Y."/>
            <person name="Tian"/>
            <person name="F."/>
            <person name="Zhuang"/>
            <person name="G."/>
            <person name="Fan"/>
            <person name="Y."/>
            <person name="Gao"/>
            <person name="Q."/>
            <person name="Li"/>
            <person name="Y."/>
            <person name="Ju"/>
            <person name="Z."/>
            <person name="Li"/>
            <person name="J."/>
            <person name="Li"/>
            <person name="R."/>
            <person name="Hou"/>
            <person name="M."/>
            <person name="Yang"/>
            <person name="G."/>
            <person name="Liu"/>
            <person name="G."/>
            <person name="Liu"/>
            <person name="W."/>
            <person name="Guo"/>
            <person name="J."/>
            <person name="Pan"/>
            <person name="S."/>
            <person name="Fan"/>
            <person name="G."/>
            <person name="Zhang"/>
            <person name="W."/>
            <person name="Zhang"/>
            <person name="R."/>
            <person name="Yu"/>
            <person name="J."/>
            <person name="Zhang"/>
            <person name="X."/>
            <person name="Yin"/>
            <person name="Q."/>
            <person name="Ji"/>
            <person name="C."/>
            <person name="Jin"/>
            <person name="Y."/>
            <person name="Yue"/>
            <person name="G."/>
            <person name="Liu"/>
            <person name="M."/>
            <person name="Xu"/>
            <person name="J."/>
            <person name="Liu"/>
            <person name="S."/>
            <person name="Jordana"/>
            <person name="J."/>
            <person name="Noce"/>
            <person name="A."/>
            <person name="Amills"/>
            <person name="M."/>
            <person name="Wu"/>
            <person name="D.D."/>
            <person name="Li"/>
            <person name="S."/>
            <person name="Zhou"/>
            <person name="X. and Zhong"/>
            <person name="J."/>
        </authorList>
    </citation>
    <scope>NUCLEOTIDE SEQUENCE [LARGE SCALE GENOMIC DNA]</scope>
</reference>
<comment type="similarity">
    <text evidence="2 8">Belongs to the lipase maturation factor family.</text>
</comment>
<reference evidence="12" key="3">
    <citation type="submission" date="2025-09" db="UniProtKB">
        <authorList>
            <consortium name="Ensembl"/>
        </authorList>
    </citation>
    <scope>IDENTIFICATION</scope>
</reference>
<feature type="transmembrane region" description="Helical" evidence="8">
    <location>
        <begin position="272"/>
        <end position="292"/>
    </location>
</feature>
<evidence type="ECO:0000259" key="11">
    <source>
        <dbReference type="Pfam" id="PF25179"/>
    </source>
</evidence>
<feature type="region of interest" description="Disordered" evidence="9">
    <location>
        <begin position="856"/>
        <end position="902"/>
    </location>
</feature>
<feature type="compositionally biased region" description="Polar residues" evidence="9">
    <location>
        <begin position="879"/>
        <end position="902"/>
    </location>
</feature>
<evidence type="ECO:0000256" key="8">
    <source>
        <dbReference type="RuleBase" id="RU361229"/>
    </source>
</evidence>
<gene>
    <name evidence="12" type="primary">LMF2</name>
</gene>
<feature type="transmembrane region" description="Helical" evidence="8">
    <location>
        <begin position="207"/>
        <end position="227"/>
    </location>
</feature>
<dbReference type="Proteomes" id="UP000694387">
    <property type="component" value="Chromosome 2"/>
</dbReference>
<dbReference type="InterPro" id="IPR057434">
    <property type="entry name" value="LMF1/2_N"/>
</dbReference>
<feature type="transmembrane region" description="Helical" evidence="8">
    <location>
        <begin position="299"/>
        <end position="323"/>
    </location>
</feature>
<evidence type="ECO:0000256" key="7">
    <source>
        <dbReference type="ARBA" id="ARBA00023180"/>
    </source>
</evidence>
<dbReference type="GeneTree" id="ENSGT00530000063702"/>
<evidence type="ECO:0000313" key="13">
    <source>
        <dbReference type="Proteomes" id="UP000694387"/>
    </source>
</evidence>
<keyword evidence="13" id="KW-1185">Reference proteome</keyword>
<feature type="compositionally biased region" description="Basic and acidic residues" evidence="9">
    <location>
        <begin position="864"/>
        <end position="877"/>
    </location>
</feature>
<feature type="compositionally biased region" description="Basic and acidic residues" evidence="9">
    <location>
        <begin position="1"/>
        <end position="22"/>
    </location>
</feature>
<dbReference type="PANTHER" id="PTHR14463">
    <property type="entry name" value="LIPASE MATURATION FACTOR"/>
    <property type="match status" value="1"/>
</dbReference>
<dbReference type="GO" id="GO:0005789">
    <property type="term" value="C:endoplasmic reticulum membrane"/>
    <property type="evidence" value="ECO:0007669"/>
    <property type="project" value="UniProtKB-SubCell"/>
</dbReference>
<dbReference type="Pfam" id="PF06762">
    <property type="entry name" value="LMF1"/>
    <property type="match status" value="1"/>
</dbReference>
<dbReference type="InterPro" id="IPR057433">
    <property type="entry name" value="LMF1/2_C"/>
</dbReference>
<keyword evidence="4 8" id="KW-0256">Endoplasmic reticulum</keyword>
<dbReference type="AlphaFoldDB" id="A0A8C4PU47"/>
<feature type="transmembrane region" description="Helical" evidence="8">
    <location>
        <begin position="504"/>
        <end position="524"/>
    </location>
</feature>
<evidence type="ECO:0000256" key="1">
    <source>
        <dbReference type="ARBA" id="ARBA00004477"/>
    </source>
</evidence>
<name>A0A8C4PU47_EQUAS</name>
<keyword evidence="6 8" id="KW-0472">Membrane</keyword>
<evidence type="ECO:0000256" key="6">
    <source>
        <dbReference type="ARBA" id="ARBA00023136"/>
    </source>
</evidence>
<comment type="subcellular location">
    <subcellularLocation>
        <location evidence="1 8">Endoplasmic reticulum membrane</location>
        <topology evidence="1 8">Multi-pass membrane protein</topology>
    </subcellularLocation>
</comment>
<comment type="function">
    <text evidence="8">Involved in the maturation of specific proteins in the endoplasmic reticulum.</text>
</comment>
<keyword evidence="7" id="KW-0325">Glycoprotein</keyword>
<dbReference type="GO" id="GO:0051604">
    <property type="term" value="P:protein maturation"/>
    <property type="evidence" value="ECO:0007669"/>
    <property type="project" value="InterPro"/>
</dbReference>
<feature type="transmembrane region" description="Helical" evidence="8">
    <location>
        <begin position="561"/>
        <end position="582"/>
    </location>
</feature>
<reference evidence="12" key="2">
    <citation type="submission" date="2025-08" db="UniProtKB">
        <authorList>
            <consortium name="Ensembl"/>
        </authorList>
    </citation>
    <scope>IDENTIFICATION</scope>
</reference>
<feature type="transmembrane region" description="Helical" evidence="8">
    <location>
        <begin position="456"/>
        <end position="483"/>
    </location>
</feature>
<dbReference type="PANTHER" id="PTHR14463:SF5">
    <property type="entry name" value="LIPASE MATURATION FACTOR 2"/>
    <property type="match status" value="1"/>
</dbReference>
<feature type="transmembrane region" description="Helical" evidence="8">
    <location>
        <begin position="424"/>
        <end position="444"/>
    </location>
</feature>
<keyword evidence="3 8" id="KW-0812">Transmembrane</keyword>
<feature type="compositionally biased region" description="Basic and acidic residues" evidence="9">
    <location>
        <begin position="152"/>
        <end position="161"/>
    </location>
</feature>
<evidence type="ECO:0000259" key="10">
    <source>
        <dbReference type="Pfam" id="PF06762"/>
    </source>
</evidence>
<protein>
    <recommendedName>
        <fullName evidence="8">Lipase maturation factor</fullName>
    </recommendedName>
</protein>
<feature type="domain" description="Lipase maturation factor 1/2 N-terminal" evidence="10">
    <location>
        <begin position="320"/>
        <end position="489"/>
    </location>
</feature>
<organism evidence="12 13">
    <name type="scientific">Equus asinus</name>
    <name type="common">Donkey</name>
    <name type="synonym">Equus africanus asinus</name>
    <dbReference type="NCBI Taxonomy" id="9793"/>
    <lineage>
        <taxon>Eukaryota</taxon>
        <taxon>Metazoa</taxon>
        <taxon>Chordata</taxon>
        <taxon>Craniata</taxon>
        <taxon>Vertebrata</taxon>
        <taxon>Euteleostomi</taxon>
        <taxon>Mammalia</taxon>
        <taxon>Eutheria</taxon>
        <taxon>Laurasiatheria</taxon>
        <taxon>Perissodactyla</taxon>
        <taxon>Equidae</taxon>
        <taxon>Equus</taxon>
    </lineage>
</organism>
<dbReference type="Pfam" id="PF25179">
    <property type="entry name" value="LMF1_C"/>
    <property type="match status" value="1"/>
</dbReference>
<feature type="transmembrane region" description="Helical" evidence="8">
    <location>
        <begin position="594"/>
        <end position="618"/>
    </location>
</feature>
<dbReference type="Ensembl" id="ENSEAST00005032873.2">
    <property type="protein sequence ID" value="ENSEASP00005030237.2"/>
    <property type="gene ID" value="ENSEASG00005020586.2"/>
</dbReference>
<evidence type="ECO:0000256" key="5">
    <source>
        <dbReference type="ARBA" id="ARBA00022989"/>
    </source>
</evidence>
<evidence type="ECO:0000256" key="9">
    <source>
        <dbReference type="SAM" id="MobiDB-lite"/>
    </source>
</evidence>
<feature type="transmembrane region" description="Helical" evidence="8">
    <location>
        <begin position="363"/>
        <end position="382"/>
    </location>
</feature>
<evidence type="ECO:0000256" key="3">
    <source>
        <dbReference type="ARBA" id="ARBA00022692"/>
    </source>
</evidence>